<dbReference type="EMBL" id="JATAAI010000048">
    <property type="protein sequence ID" value="KAK1733532.1"/>
    <property type="molecule type" value="Genomic_DNA"/>
</dbReference>
<dbReference type="InterPro" id="IPR001478">
    <property type="entry name" value="PDZ"/>
</dbReference>
<accession>A0AAD8XTP4</accession>
<keyword evidence="3" id="KW-1185">Reference proteome</keyword>
<evidence type="ECO:0000259" key="1">
    <source>
        <dbReference type="PROSITE" id="PS50106"/>
    </source>
</evidence>
<reference evidence="2" key="1">
    <citation type="submission" date="2023-06" db="EMBL/GenBank/DDBJ databases">
        <title>Survivors Of The Sea: Transcriptome response of Skeletonema marinoi to long-term dormancy.</title>
        <authorList>
            <person name="Pinder M.I.M."/>
            <person name="Kourtchenko O."/>
            <person name="Robertson E.K."/>
            <person name="Larsson T."/>
            <person name="Maumus F."/>
            <person name="Osuna-Cruz C.M."/>
            <person name="Vancaester E."/>
            <person name="Stenow R."/>
            <person name="Vandepoele K."/>
            <person name="Ploug H."/>
            <person name="Bruchert V."/>
            <person name="Godhe A."/>
            <person name="Topel M."/>
        </authorList>
    </citation>
    <scope>NUCLEOTIDE SEQUENCE</scope>
    <source>
        <strain evidence="2">R05AC</strain>
    </source>
</reference>
<name>A0AAD8XTP4_9STRA</name>
<proteinExistence type="predicted"/>
<gene>
    <name evidence="2" type="ORF">QTG54_015820</name>
</gene>
<sequence length="375" mass="42167">MMVPPTKAAAAAAAAAATAATAATKIKTLNVAPGKIGLTLKVNLAGATVTSIESSSGCNGKIDVGDVIVAIDGRKLQKVEDCHYNANKARQFTIVLKKKEAVAATTCNEYSLLPLKSQVPPHVIEETLSIFRKKYAKEIAKLKIGAKPNVEINHIFNETQEVTKESKRYQLAVDRRTTLYKSDLVSKHLIPIITKYCQDHYDGTFEIHKTLLLMSDAFCPEQKEHTDGIDNANDFIVALFTLQDNTYFRIRDRLNRELKELVMPQNTLLFFHSLKLHAGGRNPTNEINFRLHFRIGRKHDRTKSISMAEQIRFPETCCYGCGRTYTIYSSRKNHEYTCSLNKEGDAHRAAENDQVRELRAGRKRVRLEAQEMKAT</sequence>
<feature type="domain" description="PDZ" evidence="1">
    <location>
        <begin position="25"/>
        <end position="77"/>
    </location>
</feature>
<comment type="caution">
    <text evidence="2">The sequence shown here is derived from an EMBL/GenBank/DDBJ whole genome shotgun (WGS) entry which is preliminary data.</text>
</comment>
<dbReference type="PROSITE" id="PS50106">
    <property type="entry name" value="PDZ"/>
    <property type="match status" value="1"/>
</dbReference>
<dbReference type="AlphaFoldDB" id="A0AAD8XTP4"/>
<dbReference type="InterPro" id="IPR036034">
    <property type="entry name" value="PDZ_sf"/>
</dbReference>
<evidence type="ECO:0000313" key="2">
    <source>
        <dbReference type="EMBL" id="KAK1733532.1"/>
    </source>
</evidence>
<dbReference type="Gene3D" id="2.30.42.10">
    <property type="match status" value="1"/>
</dbReference>
<organism evidence="2 3">
    <name type="scientific">Skeletonema marinoi</name>
    <dbReference type="NCBI Taxonomy" id="267567"/>
    <lineage>
        <taxon>Eukaryota</taxon>
        <taxon>Sar</taxon>
        <taxon>Stramenopiles</taxon>
        <taxon>Ochrophyta</taxon>
        <taxon>Bacillariophyta</taxon>
        <taxon>Coscinodiscophyceae</taxon>
        <taxon>Thalassiosirophycidae</taxon>
        <taxon>Thalassiosirales</taxon>
        <taxon>Skeletonemataceae</taxon>
        <taxon>Skeletonema</taxon>
        <taxon>Skeletonema marinoi-dohrnii complex</taxon>
    </lineage>
</organism>
<dbReference type="Proteomes" id="UP001224775">
    <property type="component" value="Unassembled WGS sequence"/>
</dbReference>
<evidence type="ECO:0000313" key="3">
    <source>
        <dbReference type="Proteomes" id="UP001224775"/>
    </source>
</evidence>
<protein>
    <recommendedName>
        <fullName evidence="1">PDZ domain-containing protein</fullName>
    </recommendedName>
</protein>
<dbReference type="SUPFAM" id="SSF50156">
    <property type="entry name" value="PDZ domain-like"/>
    <property type="match status" value="1"/>
</dbReference>